<sequence>MFLGTFEAALSRRVGQ</sequence>
<accession>A0A816BWE4</accession>
<dbReference type="Proteomes" id="UP000663834">
    <property type="component" value="Unassembled WGS sequence"/>
</dbReference>
<evidence type="ECO:0000313" key="2">
    <source>
        <dbReference type="EMBL" id="CAF5175055.1"/>
    </source>
</evidence>
<dbReference type="EMBL" id="CAJOBJ010325903">
    <property type="protein sequence ID" value="CAF5175055.1"/>
    <property type="molecule type" value="Genomic_DNA"/>
</dbReference>
<gene>
    <name evidence="2" type="ORF">GIL414_LOCUS67405</name>
    <name evidence="1" type="ORF">KQP761_LOCUS24004</name>
</gene>
<comment type="caution">
    <text evidence="1">The sequence shown here is derived from an EMBL/GenBank/DDBJ whole genome shotgun (WGS) entry which is preliminary data.</text>
</comment>
<protein>
    <submittedName>
        <fullName evidence="1">Uncharacterized protein</fullName>
    </submittedName>
</protein>
<name>A0A816BWE4_9BILA</name>
<dbReference type="EMBL" id="CAJNOW010012934">
    <property type="protein sequence ID" value="CAF1615940.1"/>
    <property type="molecule type" value="Genomic_DNA"/>
</dbReference>
<feature type="non-terminal residue" evidence="1">
    <location>
        <position position="16"/>
    </location>
</feature>
<dbReference type="Proteomes" id="UP000681720">
    <property type="component" value="Unassembled WGS sequence"/>
</dbReference>
<organism evidence="1 3">
    <name type="scientific">Rotaria magnacalcarata</name>
    <dbReference type="NCBI Taxonomy" id="392030"/>
    <lineage>
        <taxon>Eukaryota</taxon>
        <taxon>Metazoa</taxon>
        <taxon>Spiralia</taxon>
        <taxon>Gnathifera</taxon>
        <taxon>Rotifera</taxon>
        <taxon>Eurotatoria</taxon>
        <taxon>Bdelloidea</taxon>
        <taxon>Philodinida</taxon>
        <taxon>Philodinidae</taxon>
        <taxon>Rotaria</taxon>
    </lineage>
</organism>
<dbReference type="AlphaFoldDB" id="A0A816BWE4"/>
<proteinExistence type="predicted"/>
<evidence type="ECO:0000313" key="3">
    <source>
        <dbReference type="Proteomes" id="UP000663834"/>
    </source>
</evidence>
<reference evidence="1" key="1">
    <citation type="submission" date="2021-02" db="EMBL/GenBank/DDBJ databases">
        <authorList>
            <person name="Nowell W R."/>
        </authorList>
    </citation>
    <scope>NUCLEOTIDE SEQUENCE</scope>
</reference>
<evidence type="ECO:0000313" key="1">
    <source>
        <dbReference type="EMBL" id="CAF1615940.1"/>
    </source>
</evidence>